<protein>
    <submittedName>
        <fullName evidence="1">Uncharacterized protein</fullName>
    </submittedName>
</protein>
<dbReference type="EMBL" id="JAPCWZ010000006">
    <property type="protein sequence ID" value="KAK8859528.1"/>
    <property type="molecule type" value="Genomic_DNA"/>
</dbReference>
<keyword evidence="2" id="KW-1185">Reference proteome</keyword>
<proteinExistence type="predicted"/>
<dbReference type="Proteomes" id="UP001390339">
    <property type="component" value="Unassembled WGS sequence"/>
</dbReference>
<evidence type="ECO:0000313" key="2">
    <source>
        <dbReference type="Proteomes" id="UP001390339"/>
    </source>
</evidence>
<sequence length="70" mass="7699">MGRLPTELLGAVLDHPVRNVAGQLQGRIELQIAGTIDWLEVGCCRLDLHGDRALFLGRFLAESGSPWPFD</sequence>
<comment type="caution">
    <text evidence="1">The sequence shown here is derived from an EMBL/GenBank/DDBJ whole genome shotgun (WGS) entry which is preliminary data.</text>
</comment>
<organism evidence="1 2">
    <name type="scientific">Apiospora arundinis</name>
    <dbReference type="NCBI Taxonomy" id="335852"/>
    <lineage>
        <taxon>Eukaryota</taxon>
        <taxon>Fungi</taxon>
        <taxon>Dikarya</taxon>
        <taxon>Ascomycota</taxon>
        <taxon>Pezizomycotina</taxon>
        <taxon>Sordariomycetes</taxon>
        <taxon>Xylariomycetidae</taxon>
        <taxon>Amphisphaeriales</taxon>
        <taxon>Apiosporaceae</taxon>
        <taxon>Apiospora</taxon>
    </lineage>
</organism>
<name>A0ABR2I9W9_9PEZI</name>
<evidence type="ECO:0000313" key="1">
    <source>
        <dbReference type="EMBL" id="KAK8859528.1"/>
    </source>
</evidence>
<accession>A0ABR2I9W9</accession>
<gene>
    <name evidence="1" type="ORF">PGQ11_010262</name>
</gene>
<reference evidence="1 2" key="1">
    <citation type="journal article" date="2024" name="IMA Fungus">
        <title>Apiospora arundinis, a panoply of carbohydrate-active enzymes and secondary metabolites.</title>
        <authorList>
            <person name="Sorensen T."/>
            <person name="Petersen C."/>
            <person name="Muurmann A.T."/>
            <person name="Christiansen J.V."/>
            <person name="Brundto M.L."/>
            <person name="Overgaard C.K."/>
            <person name="Boysen A.T."/>
            <person name="Wollenberg R.D."/>
            <person name="Larsen T.O."/>
            <person name="Sorensen J.L."/>
            <person name="Nielsen K.L."/>
            <person name="Sondergaard T.E."/>
        </authorList>
    </citation>
    <scope>NUCLEOTIDE SEQUENCE [LARGE SCALE GENOMIC DNA]</scope>
    <source>
        <strain evidence="1 2">AAU 773</strain>
    </source>
</reference>